<reference evidence="1" key="1">
    <citation type="submission" date="2019-02" db="EMBL/GenBank/DDBJ databases">
        <authorList>
            <person name="Gruber-Vodicka R. H."/>
            <person name="Seah K. B. B."/>
        </authorList>
    </citation>
    <scope>NUCLEOTIDE SEQUENCE</scope>
    <source>
        <strain evidence="1">BECK_BZ125</strain>
    </source>
</reference>
<organism evidence="1">
    <name type="scientific">Candidatus Kentrum sp. TC</name>
    <dbReference type="NCBI Taxonomy" id="2126339"/>
    <lineage>
        <taxon>Bacteria</taxon>
        <taxon>Pseudomonadati</taxon>
        <taxon>Pseudomonadota</taxon>
        <taxon>Gammaproteobacteria</taxon>
        <taxon>Candidatus Kentrum</taxon>
    </lineage>
</organism>
<proteinExistence type="predicted"/>
<dbReference type="EMBL" id="CAADFT010000008">
    <property type="protein sequence ID" value="VFK40866.1"/>
    <property type="molecule type" value="Genomic_DNA"/>
</dbReference>
<accession>A0A450YH44</accession>
<evidence type="ECO:0000313" key="1">
    <source>
        <dbReference type="EMBL" id="VFK40866.1"/>
    </source>
</evidence>
<gene>
    <name evidence="1" type="ORF">BECKTC1821E_GA0114239_100826</name>
</gene>
<sequence>MGENERNVPREGKENALNFMDARLDFPVELYLVHYSAKGEGGFLTIM</sequence>
<dbReference type="AlphaFoldDB" id="A0A450YH44"/>
<protein>
    <submittedName>
        <fullName evidence="1">Uncharacterized protein</fullName>
    </submittedName>
</protein>
<name>A0A450YH44_9GAMM</name>